<reference evidence="3" key="1">
    <citation type="submission" date="2016-10" db="EMBL/GenBank/DDBJ databases">
        <authorList>
            <person name="Varghese N."/>
            <person name="Submissions S."/>
        </authorList>
    </citation>
    <scope>NUCLEOTIDE SEQUENCE [LARGE SCALE GENOMIC DNA]</scope>
    <source>
        <strain evidence="3">IMMIB L-1606</strain>
    </source>
</reference>
<dbReference type="OrthoDB" id="5188280at2"/>
<organism evidence="2 3">
    <name type="scientific">Pseudarthrobacter equi</name>
    <dbReference type="NCBI Taxonomy" id="728066"/>
    <lineage>
        <taxon>Bacteria</taxon>
        <taxon>Bacillati</taxon>
        <taxon>Actinomycetota</taxon>
        <taxon>Actinomycetes</taxon>
        <taxon>Micrococcales</taxon>
        <taxon>Micrococcaceae</taxon>
        <taxon>Pseudarthrobacter</taxon>
    </lineage>
</organism>
<dbReference type="Proteomes" id="UP000198751">
    <property type="component" value="Chromosome I"/>
</dbReference>
<accession>A0A1H1UBY2</accession>
<evidence type="ECO:0000313" key="2">
    <source>
        <dbReference type="EMBL" id="SDS69791.1"/>
    </source>
</evidence>
<evidence type="ECO:0000256" key="1">
    <source>
        <dbReference type="SAM" id="MobiDB-lite"/>
    </source>
</evidence>
<keyword evidence="3" id="KW-1185">Reference proteome</keyword>
<name>A0A1H1UBY2_9MICC</name>
<dbReference type="EMBL" id="LT629779">
    <property type="protein sequence ID" value="SDS69791.1"/>
    <property type="molecule type" value="Genomic_DNA"/>
</dbReference>
<evidence type="ECO:0008006" key="4">
    <source>
        <dbReference type="Google" id="ProtNLM"/>
    </source>
</evidence>
<sequence length="219" mass="23456">MSEQAGSKPYGGANRHHKPKPFAPIDFEPFAGGADPARVSEAAHLAAQALVRHGRDSDDPVITERLVRLADEQGLEAIAEMWAESPARSLPGALWRLYALRAATVQDPERISVYFRAGKDTAQVSNVVAGVAEPPGADEMRTMADAVLSGAFDGEFDVALERSAAFCRVVALGQVTLADGAEHANEAHASRLTRNSHQLVKTAEDLEHAANAWRLGELD</sequence>
<gene>
    <name evidence="2" type="ORF">SAMN04489743_0639</name>
</gene>
<dbReference type="AlphaFoldDB" id="A0A1H1UBY2"/>
<dbReference type="RefSeq" id="WP_056082820.1">
    <property type="nucleotide sequence ID" value="NZ_CAUQLD010000001.1"/>
</dbReference>
<protein>
    <recommendedName>
        <fullName evidence="4">DNA-directed RNA polymerase subunit beta</fullName>
    </recommendedName>
</protein>
<feature type="region of interest" description="Disordered" evidence="1">
    <location>
        <begin position="1"/>
        <end position="29"/>
    </location>
</feature>
<proteinExistence type="predicted"/>
<evidence type="ECO:0000313" key="3">
    <source>
        <dbReference type="Proteomes" id="UP000198751"/>
    </source>
</evidence>